<name>A0A0J7NF07_LASNI</name>
<accession>A0A0J7NF07</accession>
<dbReference type="Proteomes" id="UP000036403">
    <property type="component" value="Unassembled WGS sequence"/>
</dbReference>
<sequence length="117" mass="13430">MVDDLKDLLNEQSTIIASIKRVLANFKKIGKANVIQYKAKKQLENLEALWKKCQRQHVRLLQMAMVEEQRTVRYFSTDDFFAAEDDYHEAADHFADIIGKLAHGNSNPTDSVSDAYL</sequence>
<gene>
    <name evidence="1" type="ORF">RF55_9085</name>
</gene>
<organism evidence="1 2">
    <name type="scientific">Lasius niger</name>
    <name type="common">Black garden ant</name>
    <dbReference type="NCBI Taxonomy" id="67767"/>
    <lineage>
        <taxon>Eukaryota</taxon>
        <taxon>Metazoa</taxon>
        <taxon>Ecdysozoa</taxon>
        <taxon>Arthropoda</taxon>
        <taxon>Hexapoda</taxon>
        <taxon>Insecta</taxon>
        <taxon>Pterygota</taxon>
        <taxon>Neoptera</taxon>
        <taxon>Endopterygota</taxon>
        <taxon>Hymenoptera</taxon>
        <taxon>Apocrita</taxon>
        <taxon>Aculeata</taxon>
        <taxon>Formicoidea</taxon>
        <taxon>Formicidae</taxon>
        <taxon>Formicinae</taxon>
        <taxon>Lasius</taxon>
        <taxon>Lasius</taxon>
    </lineage>
</organism>
<evidence type="ECO:0000313" key="1">
    <source>
        <dbReference type="EMBL" id="KMQ91090.1"/>
    </source>
</evidence>
<dbReference type="AlphaFoldDB" id="A0A0J7NF07"/>
<reference evidence="1 2" key="1">
    <citation type="submission" date="2015-04" db="EMBL/GenBank/DDBJ databases">
        <title>Lasius niger genome sequencing.</title>
        <authorList>
            <person name="Konorov E.A."/>
            <person name="Nikitin M.A."/>
            <person name="Kirill M.V."/>
            <person name="Chang P."/>
        </authorList>
    </citation>
    <scope>NUCLEOTIDE SEQUENCE [LARGE SCALE GENOMIC DNA]</scope>
    <source>
        <tissue evidence="1">Whole</tissue>
    </source>
</reference>
<comment type="caution">
    <text evidence="1">The sequence shown here is derived from an EMBL/GenBank/DDBJ whole genome shotgun (WGS) entry which is preliminary data.</text>
</comment>
<dbReference type="EMBL" id="LBMM01005923">
    <property type="protein sequence ID" value="KMQ91090.1"/>
    <property type="molecule type" value="Genomic_DNA"/>
</dbReference>
<protein>
    <submittedName>
        <fullName evidence="1">Uncharacterized protein</fullName>
    </submittedName>
</protein>
<evidence type="ECO:0000313" key="2">
    <source>
        <dbReference type="Proteomes" id="UP000036403"/>
    </source>
</evidence>
<dbReference type="OrthoDB" id="7558169at2759"/>
<proteinExistence type="predicted"/>
<dbReference type="PaxDb" id="67767-A0A0J7NF07"/>
<keyword evidence="2" id="KW-1185">Reference proteome</keyword>